<dbReference type="GO" id="GO:0016616">
    <property type="term" value="F:oxidoreductase activity, acting on the CH-OH group of donors, NAD or NADP as acceptor"/>
    <property type="evidence" value="ECO:0007669"/>
    <property type="project" value="TreeGrafter"/>
</dbReference>
<dbReference type="GO" id="GO:0005737">
    <property type="term" value="C:cytoplasm"/>
    <property type="evidence" value="ECO:0007669"/>
    <property type="project" value="TreeGrafter"/>
</dbReference>
<dbReference type="CDD" id="cd05233">
    <property type="entry name" value="SDR_c"/>
    <property type="match status" value="1"/>
</dbReference>
<feature type="domain" description="Ketoreductase" evidence="3">
    <location>
        <begin position="7"/>
        <end position="176"/>
    </location>
</feature>
<comment type="caution">
    <text evidence="4">The sequence shown here is derived from an EMBL/GenBank/DDBJ whole genome shotgun (WGS) entry which is preliminary data.</text>
</comment>
<sequence>MTAIRDRNVLITGGASGLGLGFAHALASLGARIIIADSSVENGQAAERQLKDQNHKATFVNVDVTSAASVASMIKAALAWVPGGEAIDAAILSAGVNGNPFDLSPEDPSALSTPEAWQAVERNAKTLNVNLTAVLQCVQLVVKYGMGLPTSQSQSAPTSAKASVKSITLIGSLASYRALPRAVDYSASKWGVRGAFRSLRQQLPKIGVRINMIAPGFVKTPLLAHTIPMYEQIGVHFVEEADVVEATVKVVSDVTCSGRAFAVGSQGALELHDEAGGMDASTAVNELLEKGVFGTPSCPMGRDEQTVHFQ</sequence>
<gene>
    <name evidence="4" type="ORF">LECACI_7A009533</name>
</gene>
<dbReference type="Proteomes" id="UP001296104">
    <property type="component" value="Unassembled WGS sequence"/>
</dbReference>
<evidence type="ECO:0000256" key="2">
    <source>
        <dbReference type="ARBA" id="ARBA00023002"/>
    </source>
</evidence>
<keyword evidence="5" id="KW-1185">Reference proteome</keyword>
<dbReference type="SMART" id="SM00822">
    <property type="entry name" value="PKS_KR"/>
    <property type="match status" value="1"/>
</dbReference>
<evidence type="ECO:0000259" key="3">
    <source>
        <dbReference type="SMART" id="SM00822"/>
    </source>
</evidence>
<dbReference type="InterPro" id="IPR002347">
    <property type="entry name" value="SDR_fam"/>
</dbReference>
<dbReference type="PANTHER" id="PTHR44229">
    <property type="entry name" value="15-HYDROXYPROSTAGLANDIN DEHYDROGENASE [NAD(+)]"/>
    <property type="match status" value="1"/>
</dbReference>
<evidence type="ECO:0000313" key="5">
    <source>
        <dbReference type="Proteomes" id="UP001296104"/>
    </source>
</evidence>
<protein>
    <recommendedName>
        <fullName evidence="3">Ketoreductase domain-containing protein</fullName>
    </recommendedName>
</protein>
<dbReference type="PANTHER" id="PTHR44229:SF4">
    <property type="entry name" value="15-HYDROXYPROSTAGLANDIN DEHYDROGENASE [NAD(+)]"/>
    <property type="match status" value="1"/>
</dbReference>
<dbReference type="InterPro" id="IPR036291">
    <property type="entry name" value="NAD(P)-bd_dom_sf"/>
</dbReference>
<comment type="similarity">
    <text evidence="1">Belongs to the short-chain dehydrogenases/reductases (SDR) family.</text>
</comment>
<dbReference type="InterPro" id="IPR057326">
    <property type="entry name" value="KR_dom"/>
</dbReference>
<dbReference type="EMBL" id="CAVMBE010000115">
    <property type="protein sequence ID" value="CAK4034375.1"/>
    <property type="molecule type" value="Genomic_DNA"/>
</dbReference>
<dbReference type="PRINTS" id="PR00081">
    <property type="entry name" value="GDHRDH"/>
</dbReference>
<evidence type="ECO:0000256" key="1">
    <source>
        <dbReference type="ARBA" id="ARBA00006484"/>
    </source>
</evidence>
<proteinExistence type="inferred from homology"/>
<dbReference type="Gene3D" id="3.40.50.720">
    <property type="entry name" value="NAD(P)-binding Rossmann-like Domain"/>
    <property type="match status" value="1"/>
</dbReference>
<organism evidence="4 5">
    <name type="scientific">Lecanosticta acicola</name>
    <dbReference type="NCBI Taxonomy" id="111012"/>
    <lineage>
        <taxon>Eukaryota</taxon>
        <taxon>Fungi</taxon>
        <taxon>Dikarya</taxon>
        <taxon>Ascomycota</taxon>
        <taxon>Pezizomycotina</taxon>
        <taxon>Dothideomycetes</taxon>
        <taxon>Dothideomycetidae</taxon>
        <taxon>Mycosphaerellales</taxon>
        <taxon>Mycosphaerellaceae</taxon>
        <taxon>Lecanosticta</taxon>
    </lineage>
</organism>
<evidence type="ECO:0000313" key="4">
    <source>
        <dbReference type="EMBL" id="CAK4034375.1"/>
    </source>
</evidence>
<name>A0AAI9EFM1_9PEZI</name>
<dbReference type="AlphaFoldDB" id="A0AAI9EFM1"/>
<dbReference type="SUPFAM" id="SSF51735">
    <property type="entry name" value="NAD(P)-binding Rossmann-fold domains"/>
    <property type="match status" value="1"/>
</dbReference>
<accession>A0AAI9EFM1</accession>
<reference evidence="4" key="1">
    <citation type="submission" date="2023-11" db="EMBL/GenBank/DDBJ databases">
        <authorList>
            <person name="Alioto T."/>
            <person name="Alioto T."/>
            <person name="Gomez Garrido J."/>
        </authorList>
    </citation>
    <scope>NUCLEOTIDE SEQUENCE</scope>
</reference>
<keyword evidence="2" id="KW-0560">Oxidoreductase</keyword>
<dbReference type="Pfam" id="PF00106">
    <property type="entry name" value="adh_short"/>
    <property type="match status" value="1"/>
</dbReference>